<name>A0ABR0LNF1_9PEZI</name>
<dbReference type="SMART" id="SM01007">
    <property type="entry name" value="Aldolase_II"/>
    <property type="match status" value="1"/>
</dbReference>
<feature type="domain" description="Class II aldolase/adducin N-terminal" evidence="1">
    <location>
        <begin position="1"/>
        <end position="164"/>
    </location>
</feature>
<dbReference type="SUPFAM" id="SSF53639">
    <property type="entry name" value="AraD/HMP-PK domain-like"/>
    <property type="match status" value="1"/>
</dbReference>
<evidence type="ECO:0000259" key="1">
    <source>
        <dbReference type="SMART" id="SM01007"/>
    </source>
</evidence>
<dbReference type="PANTHER" id="PTHR10672">
    <property type="entry name" value="ADDUCIN"/>
    <property type="match status" value="1"/>
</dbReference>
<accession>A0ABR0LNF1</accession>
<dbReference type="InterPro" id="IPR051017">
    <property type="entry name" value="Aldolase-II_Adducin_sf"/>
</dbReference>
<evidence type="ECO:0000313" key="3">
    <source>
        <dbReference type="Proteomes" id="UP001357485"/>
    </source>
</evidence>
<dbReference type="PANTHER" id="PTHR10672:SF25">
    <property type="entry name" value="MEIOTICALLY UP-REGULATED GENE 14 PROTEIN"/>
    <property type="match status" value="1"/>
</dbReference>
<dbReference type="EMBL" id="JAVRRA010016933">
    <property type="protein sequence ID" value="KAK5201003.1"/>
    <property type="molecule type" value="Genomic_DNA"/>
</dbReference>
<proteinExistence type="predicted"/>
<reference evidence="2 3" key="1">
    <citation type="submission" date="2023-08" db="EMBL/GenBank/DDBJ databases">
        <title>Black Yeasts Isolated from many extreme environments.</title>
        <authorList>
            <person name="Coleine C."/>
            <person name="Stajich J.E."/>
            <person name="Selbmann L."/>
        </authorList>
    </citation>
    <scope>NUCLEOTIDE SEQUENCE [LARGE SCALE GENOMIC DNA]</scope>
    <source>
        <strain evidence="2 3">CCFEE 536</strain>
    </source>
</reference>
<dbReference type="InterPro" id="IPR036409">
    <property type="entry name" value="Aldolase_II/adducin_N_sf"/>
</dbReference>
<sequence length="218" mass="23689">MAAAFRVFARKGYTEGMSGHISVRDPEHPHTFWTNPLGRHFGLLKASDMVLVDYDGNVVGGNTSRPANAAGFLIHSAVHKARPDVIAACHTHNVCYFHGEAQAVYPEFGGVVFSAEEGARLAAALGPKGKGLILRNHGLLTVGGTVDEAAYLFTLMERSCEVQLMVEAAAANGMQKVYVGEQEAAYTFQMASDPEALYWEFQPDLEYEDEMCGGAFRK</sequence>
<dbReference type="InterPro" id="IPR001303">
    <property type="entry name" value="Aldolase_II/adducin_N"/>
</dbReference>
<dbReference type="Pfam" id="PF00596">
    <property type="entry name" value="Aldolase_II"/>
    <property type="match status" value="1"/>
</dbReference>
<evidence type="ECO:0000313" key="2">
    <source>
        <dbReference type="EMBL" id="KAK5201003.1"/>
    </source>
</evidence>
<dbReference type="Proteomes" id="UP001357485">
    <property type="component" value="Unassembled WGS sequence"/>
</dbReference>
<dbReference type="Gene3D" id="3.40.225.10">
    <property type="entry name" value="Class II aldolase/adducin N-terminal domain"/>
    <property type="match status" value="2"/>
</dbReference>
<protein>
    <recommendedName>
        <fullName evidence="1">Class II aldolase/adducin N-terminal domain-containing protein</fullName>
    </recommendedName>
</protein>
<keyword evidence="3" id="KW-1185">Reference proteome</keyword>
<organism evidence="2 3">
    <name type="scientific">Cryomyces antarcticus</name>
    <dbReference type="NCBI Taxonomy" id="329879"/>
    <lineage>
        <taxon>Eukaryota</taxon>
        <taxon>Fungi</taxon>
        <taxon>Dikarya</taxon>
        <taxon>Ascomycota</taxon>
        <taxon>Pezizomycotina</taxon>
        <taxon>Dothideomycetes</taxon>
        <taxon>Dothideomycetes incertae sedis</taxon>
        <taxon>Cryomyces</taxon>
    </lineage>
</organism>
<gene>
    <name evidence="2" type="ORF">LTR16_004177</name>
</gene>
<comment type="caution">
    <text evidence="2">The sequence shown here is derived from an EMBL/GenBank/DDBJ whole genome shotgun (WGS) entry which is preliminary data.</text>
</comment>